<dbReference type="Pfam" id="PF00965">
    <property type="entry name" value="TIMP"/>
    <property type="match status" value="1"/>
</dbReference>
<reference evidence="7" key="2">
    <citation type="submission" date="2021-01" db="UniProtKB">
        <authorList>
            <consortium name="EnsemblMetazoa"/>
        </authorList>
    </citation>
    <scope>IDENTIFICATION</scope>
</reference>
<dbReference type="GO" id="GO:0005615">
    <property type="term" value="C:extracellular space"/>
    <property type="evidence" value="ECO:0000318"/>
    <property type="project" value="GO_Central"/>
</dbReference>
<dbReference type="Pfam" id="PF01759">
    <property type="entry name" value="NTR"/>
    <property type="match status" value="1"/>
</dbReference>
<dbReference type="InterPro" id="IPR001134">
    <property type="entry name" value="Netrin_domain"/>
</dbReference>
<evidence type="ECO:0000256" key="3">
    <source>
        <dbReference type="ARBA" id="ARBA00023157"/>
    </source>
</evidence>
<feature type="domain" description="NTR" evidence="6">
    <location>
        <begin position="200"/>
        <end position="320"/>
    </location>
</feature>
<name>A0A7M7NU85_STRPU</name>
<dbReference type="SUPFAM" id="SSF50242">
    <property type="entry name" value="TIMP-like"/>
    <property type="match status" value="2"/>
</dbReference>
<organism evidence="7 8">
    <name type="scientific">Strongylocentrotus purpuratus</name>
    <name type="common">Purple sea urchin</name>
    <dbReference type="NCBI Taxonomy" id="7668"/>
    <lineage>
        <taxon>Eukaryota</taxon>
        <taxon>Metazoa</taxon>
        <taxon>Echinodermata</taxon>
        <taxon>Eleutherozoa</taxon>
        <taxon>Echinozoa</taxon>
        <taxon>Echinoidea</taxon>
        <taxon>Euechinoidea</taxon>
        <taxon>Echinacea</taxon>
        <taxon>Camarodonta</taxon>
        <taxon>Echinidea</taxon>
        <taxon>Strongylocentrotidae</taxon>
        <taxon>Strongylocentrotus</taxon>
    </lineage>
</organism>
<feature type="chain" id="PRO_5029612901" description="NTR domain-containing protein" evidence="5">
    <location>
        <begin position="23"/>
        <end position="344"/>
    </location>
</feature>
<dbReference type="KEGG" id="spu:105438200"/>
<proteinExistence type="predicted"/>
<evidence type="ECO:0000256" key="2">
    <source>
        <dbReference type="ARBA" id="ARBA00022525"/>
    </source>
</evidence>
<evidence type="ECO:0000256" key="4">
    <source>
        <dbReference type="SAM" id="MobiDB-lite"/>
    </source>
</evidence>
<reference evidence="8" key="1">
    <citation type="submission" date="2015-02" db="EMBL/GenBank/DDBJ databases">
        <title>Genome sequencing for Strongylocentrotus purpuratus.</title>
        <authorList>
            <person name="Murali S."/>
            <person name="Liu Y."/>
            <person name="Vee V."/>
            <person name="English A."/>
            <person name="Wang M."/>
            <person name="Skinner E."/>
            <person name="Han Y."/>
            <person name="Muzny D.M."/>
            <person name="Worley K.C."/>
            <person name="Gibbs R.A."/>
        </authorList>
    </citation>
    <scope>NUCLEOTIDE SEQUENCE</scope>
</reference>
<dbReference type="GO" id="GO:0008191">
    <property type="term" value="F:metalloendopeptidase inhibitor activity"/>
    <property type="evidence" value="ECO:0000318"/>
    <property type="project" value="GO_Central"/>
</dbReference>
<dbReference type="RefSeq" id="XP_030841574.1">
    <property type="nucleotide sequence ID" value="XM_030985714.1"/>
</dbReference>
<evidence type="ECO:0000259" key="6">
    <source>
        <dbReference type="PROSITE" id="PS50189"/>
    </source>
</evidence>
<keyword evidence="8" id="KW-1185">Reference proteome</keyword>
<dbReference type="InterPro" id="IPR008993">
    <property type="entry name" value="TIMP-like_OB-fold"/>
</dbReference>
<accession>A0A7M7NU85</accession>
<keyword evidence="5" id="KW-0732">Signal</keyword>
<evidence type="ECO:0000256" key="5">
    <source>
        <dbReference type="SAM" id="SignalP"/>
    </source>
</evidence>
<dbReference type="PANTHER" id="PTHR11844">
    <property type="entry name" value="METALLOPROTEASE INHIBITOR"/>
    <property type="match status" value="1"/>
</dbReference>
<dbReference type="EnsemblMetazoa" id="XM_030985714">
    <property type="protein sequence ID" value="XP_030841574"/>
    <property type="gene ID" value="LOC105438200"/>
</dbReference>
<dbReference type="GO" id="GO:0051045">
    <property type="term" value="P:negative regulation of membrane protein ectodomain proteolysis"/>
    <property type="evidence" value="ECO:0000318"/>
    <property type="project" value="GO_Central"/>
</dbReference>
<dbReference type="PANTHER" id="PTHR11844:SF25">
    <property type="entry name" value="NTR DOMAIN-CONTAINING PROTEIN"/>
    <property type="match status" value="1"/>
</dbReference>
<sequence length="344" mass="36547">MAIPTITSIFIFLAVTLYGTSACSCDEEPPFCSSEFGIKGTVTKIVNNHTLFGEIVHSVRVLEVYHDASDTIHVSTTIDITTPSTSSACGIDYLKEGVTYLISGVTYSGSYTIMHCFSVVVRYYVISDLSYVGIPCSESPTTTTPQETTIPSPSTTTTPHVTTTPSSPTTTPEPTTTTTTPTTNSSSLTMTPTSLTTTMTKTTAPTSKCLCDEESTFCSSSFAIKGTVVNVLGNRSLNEDLQYNVRVQEVYRNSTQAIRVNEILEIQTPASSCGIGSLETGSSYLISGGSTSSFSIDVCTSVVLEVNDVGDASVDIDLPCSASVSTITSYVIIVGVLLSVVFHW</sequence>
<dbReference type="Gene3D" id="2.40.50.120">
    <property type="match status" value="2"/>
</dbReference>
<dbReference type="PROSITE" id="PS50189">
    <property type="entry name" value="NTR"/>
    <property type="match status" value="1"/>
</dbReference>
<dbReference type="Proteomes" id="UP000007110">
    <property type="component" value="Unassembled WGS sequence"/>
</dbReference>
<dbReference type="GeneID" id="105438200"/>
<feature type="signal peptide" evidence="5">
    <location>
        <begin position="1"/>
        <end position="22"/>
    </location>
</feature>
<dbReference type="GO" id="GO:0031012">
    <property type="term" value="C:extracellular matrix"/>
    <property type="evidence" value="ECO:0000318"/>
    <property type="project" value="GO_Central"/>
</dbReference>
<evidence type="ECO:0000256" key="1">
    <source>
        <dbReference type="ARBA" id="ARBA00004613"/>
    </source>
</evidence>
<dbReference type="InterPro" id="IPR018933">
    <property type="entry name" value="Netrin_module_non-TIMP"/>
</dbReference>
<feature type="region of interest" description="Disordered" evidence="4">
    <location>
        <begin position="138"/>
        <end position="199"/>
    </location>
</feature>
<protein>
    <recommendedName>
        <fullName evidence="6">NTR domain-containing protein</fullName>
    </recommendedName>
</protein>
<evidence type="ECO:0000313" key="7">
    <source>
        <dbReference type="EnsemblMetazoa" id="XP_030841574"/>
    </source>
</evidence>
<keyword evidence="3" id="KW-1015">Disulfide bond</keyword>
<comment type="subcellular location">
    <subcellularLocation>
        <location evidence="1">Secreted</location>
    </subcellularLocation>
</comment>
<dbReference type="InterPro" id="IPR001820">
    <property type="entry name" value="TIMP"/>
</dbReference>
<dbReference type="InParanoid" id="A0A7M7NU85"/>
<evidence type="ECO:0000313" key="8">
    <source>
        <dbReference type="Proteomes" id="UP000007110"/>
    </source>
</evidence>
<keyword evidence="2" id="KW-0964">Secreted</keyword>
<dbReference type="AlphaFoldDB" id="A0A7M7NU85"/>